<dbReference type="InterPro" id="IPR001980">
    <property type="entry name" value="PPAT"/>
</dbReference>
<evidence type="ECO:0000256" key="5">
    <source>
        <dbReference type="ARBA" id="ARBA00022840"/>
    </source>
</evidence>
<comment type="cofactor">
    <cofactor evidence="9">
        <name>Mg(2+)</name>
        <dbReference type="ChEBI" id="CHEBI:18420"/>
    </cofactor>
</comment>
<dbReference type="GO" id="GO:0005737">
    <property type="term" value="C:cytoplasm"/>
    <property type="evidence" value="ECO:0007669"/>
    <property type="project" value="UniProtKB-SubCell"/>
</dbReference>
<dbReference type="NCBIfam" id="TIGR01510">
    <property type="entry name" value="coaD_prev_kdtB"/>
    <property type="match status" value="1"/>
</dbReference>
<comment type="pathway">
    <text evidence="9">Cofactor biosynthesis; coenzyme A biosynthesis; CoA from (R)-pantothenate: step 4/5.</text>
</comment>
<accession>A0A0S7WIG8</accession>
<dbReference type="PATRIC" id="fig|1703771.3.peg.356"/>
<dbReference type="PANTHER" id="PTHR21342">
    <property type="entry name" value="PHOSPHOPANTETHEINE ADENYLYLTRANSFERASE"/>
    <property type="match status" value="1"/>
</dbReference>
<reference evidence="11 12" key="1">
    <citation type="journal article" date="2015" name="Microbiome">
        <title>Genomic resolution of linkages in carbon, nitrogen, and sulfur cycling among widespread estuary sediment bacteria.</title>
        <authorList>
            <person name="Baker B.J."/>
            <person name="Lazar C.S."/>
            <person name="Teske A.P."/>
            <person name="Dick G.J."/>
        </authorList>
    </citation>
    <scope>NUCLEOTIDE SEQUENCE [LARGE SCALE GENOMIC DNA]</scope>
    <source>
        <strain evidence="11">DG_26</strain>
    </source>
</reference>
<evidence type="ECO:0000313" key="11">
    <source>
        <dbReference type="EMBL" id="KPJ49404.1"/>
    </source>
</evidence>
<keyword evidence="3 9" id="KW-0548">Nucleotidyltransferase</keyword>
<feature type="binding site" evidence="9">
    <location>
        <position position="41"/>
    </location>
    <ligand>
        <name>substrate</name>
    </ligand>
</feature>
<dbReference type="Gene3D" id="3.40.50.620">
    <property type="entry name" value="HUPs"/>
    <property type="match status" value="1"/>
</dbReference>
<gene>
    <name evidence="9 11" type="primary">coaD</name>
    <name evidence="11" type="ORF">AMJ40_05565</name>
</gene>
<comment type="catalytic activity">
    <reaction evidence="8 9">
        <text>(R)-4'-phosphopantetheine + ATP + H(+) = 3'-dephospho-CoA + diphosphate</text>
        <dbReference type="Rhea" id="RHEA:19801"/>
        <dbReference type="ChEBI" id="CHEBI:15378"/>
        <dbReference type="ChEBI" id="CHEBI:30616"/>
        <dbReference type="ChEBI" id="CHEBI:33019"/>
        <dbReference type="ChEBI" id="CHEBI:57328"/>
        <dbReference type="ChEBI" id="CHEBI:61723"/>
        <dbReference type="EC" id="2.7.7.3"/>
    </reaction>
</comment>
<evidence type="ECO:0000256" key="1">
    <source>
        <dbReference type="ARBA" id="ARBA00022490"/>
    </source>
</evidence>
<comment type="caution">
    <text evidence="11">The sequence shown here is derived from an EMBL/GenBank/DDBJ whole genome shotgun (WGS) entry which is preliminary data.</text>
</comment>
<comment type="similarity">
    <text evidence="9">Belongs to the bacterial CoaD family.</text>
</comment>
<comment type="function">
    <text evidence="9">Reversibly transfers an adenylyl group from ATP to 4'-phosphopantetheine, yielding dephospho-CoA (dPCoA) and pyrophosphate.</text>
</comment>
<comment type="subcellular location">
    <subcellularLocation>
        <location evidence="9">Cytoplasm</location>
    </subcellularLocation>
</comment>
<evidence type="ECO:0000256" key="3">
    <source>
        <dbReference type="ARBA" id="ARBA00022695"/>
    </source>
</evidence>
<keyword evidence="1 9" id="KW-0963">Cytoplasm</keyword>
<dbReference type="HAMAP" id="MF_00151">
    <property type="entry name" value="PPAT_bact"/>
    <property type="match status" value="1"/>
</dbReference>
<keyword evidence="6 9" id="KW-0460">Magnesium</keyword>
<feature type="binding site" evidence="9">
    <location>
        <position position="17"/>
    </location>
    <ligand>
        <name>ATP</name>
        <dbReference type="ChEBI" id="CHEBI:30616"/>
    </ligand>
</feature>
<feature type="binding site" evidence="9">
    <location>
        <position position="87"/>
    </location>
    <ligand>
        <name>substrate</name>
    </ligand>
</feature>
<feature type="binding site" evidence="9">
    <location>
        <position position="98"/>
    </location>
    <ligand>
        <name>ATP</name>
        <dbReference type="ChEBI" id="CHEBI:30616"/>
    </ligand>
</feature>
<dbReference type="CDD" id="cd02163">
    <property type="entry name" value="PPAT"/>
    <property type="match status" value="1"/>
</dbReference>
<evidence type="ECO:0000256" key="6">
    <source>
        <dbReference type="ARBA" id="ARBA00022842"/>
    </source>
</evidence>
<evidence type="ECO:0000256" key="7">
    <source>
        <dbReference type="ARBA" id="ARBA00022993"/>
    </source>
</evidence>
<feature type="binding site" evidence="9">
    <location>
        <position position="73"/>
    </location>
    <ligand>
        <name>substrate</name>
    </ligand>
</feature>
<dbReference type="UniPathway" id="UPA00241">
    <property type="reaction ID" value="UER00355"/>
</dbReference>
<organism evidence="11 12">
    <name type="scientific">candidate division TA06 bacterium DG_26</name>
    <dbReference type="NCBI Taxonomy" id="1703771"/>
    <lineage>
        <taxon>Bacteria</taxon>
        <taxon>Bacteria division TA06</taxon>
    </lineage>
</organism>
<evidence type="ECO:0000256" key="4">
    <source>
        <dbReference type="ARBA" id="ARBA00022741"/>
    </source>
</evidence>
<feature type="domain" description="Cytidyltransferase-like" evidence="10">
    <location>
        <begin position="5"/>
        <end position="133"/>
    </location>
</feature>
<dbReference type="PANTHER" id="PTHR21342:SF1">
    <property type="entry name" value="PHOSPHOPANTETHEINE ADENYLYLTRANSFERASE"/>
    <property type="match status" value="1"/>
</dbReference>
<keyword evidence="7 9" id="KW-0173">Coenzyme A biosynthesis</keyword>
<dbReference type="Proteomes" id="UP000051124">
    <property type="component" value="Unassembled WGS sequence"/>
</dbReference>
<dbReference type="NCBIfam" id="TIGR00125">
    <property type="entry name" value="cyt_tran_rel"/>
    <property type="match status" value="1"/>
</dbReference>
<evidence type="ECO:0000313" key="12">
    <source>
        <dbReference type="Proteomes" id="UP000051124"/>
    </source>
</evidence>
<dbReference type="InterPro" id="IPR004821">
    <property type="entry name" value="Cyt_trans-like"/>
</dbReference>
<dbReference type="GO" id="GO:0015937">
    <property type="term" value="P:coenzyme A biosynthetic process"/>
    <property type="evidence" value="ECO:0007669"/>
    <property type="project" value="UniProtKB-UniRule"/>
</dbReference>
<dbReference type="EC" id="2.7.7.3" evidence="9"/>
<feature type="binding site" evidence="9">
    <location>
        <begin position="123"/>
        <end position="129"/>
    </location>
    <ligand>
        <name>ATP</name>
        <dbReference type="ChEBI" id="CHEBI:30616"/>
    </ligand>
</feature>
<feature type="binding site" evidence="9">
    <location>
        <begin position="88"/>
        <end position="90"/>
    </location>
    <ligand>
        <name>ATP</name>
        <dbReference type="ChEBI" id="CHEBI:30616"/>
    </ligand>
</feature>
<feature type="binding site" evidence="9">
    <location>
        <position position="9"/>
    </location>
    <ligand>
        <name>substrate</name>
    </ligand>
</feature>
<dbReference type="PRINTS" id="PR01020">
    <property type="entry name" value="LPSBIOSNTHSS"/>
</dbReference>
<feature type="binding site" evidence="9">
    <location>
        <begin position="9"/>
        <end position="10"/>
    </location>
    <ligand>
        <name>ATP</name>
        <dbReference type="ChEBI" id="CHEBI:30616"/>
    </ligand>
</feature>
<comment type="subunit">
    <text evidence="9">Homohexamer.</text>
</comment>
<evidence type="ECO:0000259" key="10">
    <source>
        <dbReference type="Pfam" id="PF01467"/>
    </source>
</evidence>
<name>A0A0S7WIG8_UNCT6</name>
<dbReference type="AlphaFoldDB" id="A0A0S7WIG8"/>
<sequence>MRVGVYAGSFDPLTNGHIDIILRSLKLFDRLIVAVASGTEKQSLFSISERQEMIRKSIQLNERIEIDDLDGLLVEYARKRGACAIIRGIRAFSDFEYEFRMALMNRNLAPDIETIFLMPSEDYSYLSSSLIKEIVSLGGSVKDFVPPAVEEKLKMKYGIH</sequence>
<keyword evidence="4 9" id="KW-0547">Nucleotide-binding</keyword>
<keyword evidence="2 9" id="KW-0808">Transferase</keyword>
<dbReference type="GO" id="GO:0004595">
    <property type="term" value="F:pantetheine-phosphate adenylyltransferase activity"/>
    <property type="evidence" value="ECO:0007669"/>
    <property type="project" value="UniProtKB-UniRule"/>
</dbReference>
<keyword evidence="5 9" id="KW-0067">ATP-binding</keyword>
<evidence type="ECO:0000256" key="2">
    <source>
        <dbReference type="ARBA" id="ARBA00022679"/>
    </source>
</evidence>
<dbReference type="EMBL" id="LIZT01000060">
    <property type="protein sequence ID" value="KPJ49404.1"/>
    <property type="molecule type" value="Genomic_DNA"/>
</dbReference>
<proteinExistence type="inferred from homology"/>
<protein>
    <recommendedName>
        <fullName evidence="9">Phosphopantetheine adenylyltransferase</fullName>
        <ecNumber evidence="9">2.7.7.3</ecNumber>
    </recommendedName>
    <alternativeName>
        <fullName evidence="9">Dephospho-CoA pyrophosphorylase</fullName>
    </alternativeName>
    <alternativeName>
        <fullName evidence="9">Pantetheine-phosphate adenylyltransferase</fullName>
        <shortName evidence="9">PPAT</shortName>
    </alternativeName>
</protein>
<dbReference type="InterPro" id="IPR014729">
    <property type="entry name" value="Rossmann-like_a/b/a_fold"/>
</dbReference>
<dbReference type="SUPFAM" id="SSF52374">
    <property type="entry name" value="Nucleotidylyl transferase"/>
    <property type="match status" value="1"/>
</dbReference>
<feature type="site" description="Transition state stabilizer" evidence="9">
    <location>
        <position position="17"/>
    </location>
</feature>
<evidence type="ECO:0000256" key="8">
    <source>
        <dbReference type="ARBA" id="ARBA00029346"/>
    </source>
</evidence>
<evidence type="ECO:0000256" key="9">
    <source>
        <dbReference type="HAMAP-Rule" id="MF_00151"/>
    </source>
</evidence>
<dbReference type="Pfam" id="PF01467">
    <property type="entry name" value="CTP_transf_like"/>
    <property type="match status" value="1"/>
</dbReference>
<dbReference type="GO" id="GO:0005524">
    <property type="term" value="F:ATP binding"/>
    <property type="evidence" value="ECO:0007669"/>
    <property type="project" value="UniProtKB-KW"/>
</dbReference>